<feature type="region of interest" description="Disordered" evidence="1">
    <location>
        <begin position="49"/>
        <end position="123"/>
    </location>
</feature>
<reference evidence="2" key="1">
    <citation type="submission" date="2020-04" db="EMBL/GenBank/DDBJ databases">
        <authorList>
            <person name="Alioto T."/>
            <person name="Alioto T."/>
            <person name="Gomez Garrido J."/>
        </authorList>
    </citation>
    <scope>NUCLEOTIDE SEQUENCE</scope>
    <source>
        <strain evidence="2">A484AB</strain>
    </source>
</reference>
<comment type="caution">
    <text evidence="2">The sequence shown here is derived from an EMBL/GenBank/DDBJ whole genome shotgun (WGS) entry which is preliminary data.</text>
</comment>
<evidence type="ECO:0000256" key="1">
    <source>
        <dbReference type="SAM" id="MobiDB-lite"/>
    </source>
</evidence>
<accession>A0A7D9LT06</accession>
<feature type="compositionally biased region" description="Basic and acidic residues" evidence="1">
    <location>
        <begin position="110"/>
        <end position="122"/>
    </location>
</feature>
<dbReference type="AlphaFoldDB" id="A0A7D9LT06"/>
<feature type="compositionally biased region" description="Polar residues" evidence="1">
    <location>
        <begin position="73"/>
        <end position="90"/>
    </location>
</feature>
<keyword evidence="3" id="KW-1185">Reference proteome</keyword>
<proteinExistence type="predicted"/>
<evidence type="ECO:0000313" key="2">
    <source>
        <dbReference type="EMBL" id="CAB4038064.1"/>
    </source>
</evidence>
<evidence type="ECO:0000313" key="3">
    <source>
        <dbReference type="Proteomes" id="UP001152795"/>
    </source>
</evidence>
<dbReference type="EMBL" id="CACRXK020023762">
    <property type="protein sequence ID" value="CAB4038064.1"/>
    <property type="molecule type" value="Genomic_DNA"/>
</dbReference>
<sequence length="155" mass="17545">GDQRTNVIGKILEHLSSPEELFKYYPHRPEMMLKGGNCGQNDAGFHVQFSCGKDDSDRNNMSSPVPDEASMPDVSTNIPQQNTDSSSQKWNPKKFKEKMKAKFQSKKSKKYENFGDSKKESNFNKSKCSVEGIKERGNHCFENVKSCLETKVLGQ</sequence>
<gene>
    <name evidence="2" type="ORF">PACLA_8A030810</name>
</gene>
<name>A0A7D9LT06_PARCT</name>
<feature type="non-terminal residue" evidence="2">
    <location>
        <position position="155"/>
    </location>
</feature>
<organism evidence="2 3">
    <name type="scientific">Paramuricea clavata</name>
    <name type="common">Red gorgonian</name>
    <name type="synonym">Violescent sea-whip</name>
    <dbReference type="NCBI Taxonomy" id="317549"/>
    <lineage>
        <taxon>Eukaryota</taxon>
        <taxon>Metazoa</taxon>
        <taxon>Cnidaria</taxon>
        <taxon>Anthozoa</taxon>
        <taxon>Octocorallia</taxon>
        <taxon>Malacalcyonacea</taxon>
        <taxon>Plexauridae</taxon>
        <taxon>Paramuricea</taxon>
    </lineage>
</organism>
<protein>
    <submittedName>
        <fullName evidence="2">Uncharacterized protein</fullName>
    </submittedName>
</protein>
<dbReference type="Proteomes" id="UP001152795">
    <property type="component" value="Unassembled WGS sequence"/>
</dbReference>
<feature type="compositionally biased region" description="Basic residues" evidence="1">
    <location>
        <begin position="91"/>
        <end position="109"/>
    </location>
</feature>
<feature type="non-terminal residue" evidence="2">
    <location>
        <position position="1"/>
    </location>
</feature>